<name>A0A8S5SAB3_9CAUD</name>
<protein>
    <submittedName>
        <fullName evidence="1">Uncharacterized protein</fullName>
    </submittedName>
</protein>
<sequence length="29" mass="3337">MVKPVVNSQAEEDIVRTLLKDRGCITHQR</sequence>
<proteinExistence type="predicted"/>
<accession>A0A8S5SAB3</accession>
<dbReference type="EMBL" id="BK032562">
    <property type="protein sequence ID" value="DAF47996.1"/>
    <property type="molecule type" value="Genomic_DNA"/>
</dbReference>
<evidence type="ECO:0000313" key="1">
    <source>
        <dbReference type="EMBL" id="DAF47996.1"/>
    </source>
</evidence>
<organism evidence="1">
    <name type="scientific">Siphoviridae sp. ctgaY24</name>
    <dbReference type="NCBI Taxonomy" id="2827911"/>
    <lineage>
        <taxon>Viruses</taxon>
        <taxon>Duplodnaviria</taxon>
        <taxon>Heunggongvirae</taxon>
        <taxon>Uroviricota</taxon>
        <taxon>Caudoviricetes</taxon>
    </lineage>
</organism>
<reference evidence="1" key="1">
    <citation type="journal article" date="2021" name="Proc. Natl. Acad. Sci. U.S.A.">
        <title>A Catalog of Tens of Thousands of Viruses from Human Metagenomes Reveals Hidden Associations with Chronic Diseases.</title>
        <authorList>
            <person name="Tisza M.J."/>
            <person name="Buck C.B."/>
        </authorList>
    </citation>
    <scope>NUCLEOTIDE SEQUENCE</scope>
    <source>
        <strain evidence="1">CtgaY24</strain>
    </source>
</reference>